<evidence type="ECO:0000256" key="4">
    <source>
        <dbReference type="ARBA" id="ARBA00022656"/>
    </source>
</evidence>
<evidence type="ECO:0008006" key="10">
    <source>
        <dbReference type="Google" id="ProtNLM"/>
    </source>
</evidence>
<dbReference type="GO" id="GO:0016020">
    <property type="term" value="C:membrane"/>
    <property type="evidence" value="ECO:0007669"/>
    <property type="project" value="UniProtKB-SubCell"/>
</dbReference>
<dbReference type="PANTHER" id="PTHR38340">
    <property type="entry name" value="S-LAYER PROTEIN"/>
    <property type="match status" value="1"/>
</dbReference>
<dbReference type="OrthoDB" id="9342475at2"/>
<evidence type="ECO:0000256" key="2">
    <source>
        <dbReference type="ARBA" id="ARBA00004613"/>
    </source>
</evidence>
<dbReference type="RefSeq" id="WP_096433658.1">
    <property type="nucleotide sequence ID" value="NZ_NTJD01000006.1"/>
</dbReference>
<feature type="non-terminal residue" evidence="8">
    <location>
        <position position="636"/>
    </location>
</feature>
<dbReference type="PANTHER" id="PTHR38340:SF1">
    <property type="entry name" value="S-LAYER PROTEIN"/>
    <property type="match status" value="1"/>
</dbReference>
<reference evidence="8 9" key="1">
    <citation type="submission" date="2017-09" db="EMBL/GenBank/DDBJ databases">
        <title>A multilocus sequence analysis scheme for characterization of bacteria in the genus Thioclava.</title>
        <authorList>
            <person name="Liu Y."/>
            <person name="Shao Z."/>
        </authorList>
    </citation>
    <scope>NUCLEOTIDE SEQUENCE [LARGE SCALE GENOMIC DNA]</scope>
    <source>
        <strain evidence="8 9">CAU 1312</strain>
    </source>
</reference>
<dbReference type="PROSITE" id="PS00330">
    <property type="entry name" value="HEMOLYSIN_CALCIUM"/>
    <property type="match status" value="2"/>
</dbReference>
<dbReference type="PRINTS" id="PR01488">
    <property type="entry name" value="RTXTOXINA"/>
</dbReference>
<keyword evidence="7" id="KW-0472">Membrane</keyword>
<keyword evidence="5" id="KW-0677">Repeat</keyword>
<evidence type="ECO:0000256" key="6">
    <source>
        <dbReference type="ARBA" id="ARBA00023026"/>
    </source>
</evidence>
<dbReference type="SUPFAM" id="SSF50956">
    <property type="entry name" value="Thermostable phytase (3-phytase)"/>
    <property type="match status" value="1"/>
</dbReference>
<evidence type="ECO:0000313" key="8">
    <source>
        <dbReference type="EMBL" id="PCD76457.1"/>
    </source>
</evidence>
<dbReference type="GO" id="GO:0005576">
    <property type="term" value="C:extracellular region"/>
    <property type="evidence" value="ECO:0007669"/>
    <property type="project" value="UniProtKB-SubCell"/>
</dbReference>
<keyword evidence="9" id="KW-1185">Reference proteome</keyword>
<keyword evidence="4" id="KW-0800">Toxin</keyword>
<keyword evidence="3" id="KW-0964">Secreted</keyword>
<dbReference type="PRINTS" id="PR00313">
    <property type="entry name" value="CABNDNGRPT"/>
</dbReference>
<dbReference type="Proteomes" id="UP000243507">
    <property type="component" value="Unassembled WGS sequence"/>
</dbReference>
<dbReference type="InterPro" id="IPR003995">
    <property type="entry name" value="RTX_toxin_determinant-A"/>
</dbReference>
<dbReference type="Pfam" id="PF00353">
    <property type="entry name" value="HemolysinCabind"/>
    <property type="match status" value="3"/>
</dbReference>
<dbReference type="InterPro" id="IPR018511">
    <property type="entry name" value="Hemolysin-typ_Ca-bd_CS"/>
</dbReference>
<protein>
    <recommendedName>
        <fullName evidence="10">Calcium-binding protein</fullName>
    </recommendedName>
</protein>
<dbReference type="AlphaFoldDB" id="A0A2A4CPQ0"/>
<organism evidence="8 9">
    <name type="scientific">Pseudothioclava arenosa</name>
    <dbReference type="NCBI Taxonomy" id="1795308"/>
    <lineage>
        <taxon>Bacteria</taxon>
        <taxon>Pseudomonadati</taxon>
        <taxon>Pseudomonadota</taxon>
        <taxon>Alphaproteobacteria</taxon>
        <taxon>Rhodobacterales</taxon>
        <taxon>Paracoccaceae</taxon>
        <taxon>Pseudothioclava</taxon>
    </lineage>
</organism>
<sequence>MELGFIGTFQSGAASLDANILDFCVLEIGGGLYLYTVSGAYGGIAVYALESGAPTLIDSAYYTDTSTIDYVAPILISSGTPMLVYGSSYLGRLLGYSLDGVGEIGLRDSLTLPAGAPAGFQSAAAALDLPGGEALFLVDDDTGDLYSYFNDGTGWDLSAGPFALQVETGESGDAILETVRIGTATYLIATTSFSDMVQTFQVSEFDGTLRAVDTLGKFDGVGINTPTAMEIVEAFGKTWILLGAAESGSISVMSLAADGTLSATDHLLDTLETRFDGVTAMASVTVGDRVFVIAGGSDDGISLFTLLPNGVLVHLKTLVHATGLGLENVAAIEAALVGDSLQVFVASALSPGVALFEIDLATLGVTKTTSGTTATTLSGGAGDDMLVSTGDEADTLLGGAGSDILVSGGGAVVMTGGAGSDLFVIGAGIKRQVITDFERGLDRLDLTNWPMLRNTGQLTAWNEGNNLILAFDGHVIEIRPAGSYLLRLSDILPGASLGAPDHALLSGVGFILYGTEASERMIGGLGSDSLLGESGGDTLFGNDGDDVLFGGDGDDLIWGGEGNDELFAEAGADTIEGEDGDDWINGGEDNDLLQGGLGNDYLDGSSGDDVLYGSAGADTLDGGVGNDTLYGGNQGD</sequence>
<dbReference type="GO" id="GO:0090729">
    <property type="term" value="F:toxin activity"/>
    <property type="evidence" value="ECO:0007669"/>
    <property type="project" value="UniProtKB-KW"/>
</dbReference>
<dbReference type="EMBL" id="NTJD01000006">
    <property type="protein sequence ID" value="PCD76457.1"/>
    <property type="molecule type" value="Genomic_DNA"/>
</dbReference>
<evidence type="ECO:0000256" key="7">
    <source>
        <dbReference type="ARBA" id="ARBA00023136"/>
    </source>
</evidence>
<dbReference type="InterPro" id="IPR011049">
    <property type="entry name" value="Serralysin-like_metalloprot_C"/>
</dbReference>
<gene>
    <name evidence="8" type="ORF">CLN94_09755</name>
</gene>
<dbReference type="InterPro" id="IPR050557">
    <property type="entry name" value="RTX_toxin/Mannuronan_C5-epim"/>
</dbReference>
<evidence type="ECO:0000256" key="1">
    <source>
        <dbReference type="ARBA" id="ARBA00004370"/>
    </source>
</evidence>
<comment type="subcellular location">
    <subcellularLocation>
        <location evidence="1">Membrane</location>
    </subcellularLocation>
    <subcellularLocation>
        <location evidence="2">Secreted</location>
    </subcellularLocation>
</comment>
<comment type="caution">
    <text evidence="8">The sequence shown here is derived from an EMBL/GenBank/DDBJ whole genome shotgun (WGS) entry which is preliminary data.</text>
</comment>
<dbReference type="GO" id="GO:0005509">
    <property type="term" value="F:calcium ion binding"/>
    <property type="evidence" value="ECO:0007669"/>
    <property type="project" value="InterPro"/>
</dbReference>
<dbReference type="SUPFAM" id="SSF51120">
    <property type="entry name" value="beta-Roll"/>
    <property type="match status" value="3"/>
</dbReference>
<proteinExistence type="predicted"/>
<keyword evidence="6" id="KW-0843">Virulence</keyword>
<dbReference type="InterPro" id="IPR001343">
    <property type="entry name" value="Hemolysn_Ca-bd"/>
</dbReference>
<name>A0A2A4CPQ0_9RHOB</name>
<dbReference type="Gene3D" id="2.150.10.10">
    <property type="entry name" value="Serralysin-like metalloprotease, C-terminal"/>
    <property type="match status" value="3"/>
</dbReference>
<evidence type="ECO:0000256" key="3">
    <source>
        <dbReference type="ARBA" id="ARBA00022525"/>
    </source>
</evidence>
<accession>A0A2A4CPQ0</accession>
<evidence type="ECO:0000313" key="9">
    <source>
        <dbReference type="Proteomes" id="UP000243507"/>
    </source>
</evidence>
<evidence type="ECO:0000256" key="5">
    <source>
        <dbReference type="ARBA" id="ARBA00022737"/>
    </source>
</evidence>